<comment type="subcellular location">
    <subcellularLocation>
        <location evidence="1">Nucleus</location>
    </subcellularLocation>
</comment>
<dbReference type="AlphaFoldDB" id="A0A7J7C330"/>
<dbReference type="InParanoid" id="A0A7J7C330"/>
<dbReference type="InterPro" id="IPR005574">
    <property type="entry name" value="Rpb4/RPC9"/>
</dbReference>
<dbReference type="InterPro" id="IPR045222">
    <property type="entry name" value="Rpb4-like"/>
</dbReference>
<dbReference type="GO" id="GO:0030880">
    <property type="term" value="C:RNA polymerase complex"/>
    <property type="evidence" value="ECO:0007669"/>
    <property type="project" value="InterPro"/>
</dbReference>
<dbReference type="InterPro" id="IPR038324">
    <property type="entry name" value="Rpb4/RPC9_sf"/>
</dbReference>
<reference evidence="3 4" key="1">
    <citation type="journal article" date="2020" name="Nat. Commun.">
        <title>Genome of Tripterygium wilfordii and identification of cytochrome P450 involved in triptolide biosynthesis.</title>
        <authorList>
            <person name="Tu L."/>
            <person name="Su P."/>
            <person name="Zhang Z."/>
            <person name="Gao L."/>
            <person name="Wang J."/>
            <person name="Hu T."/>
            <person name="Zhou J."/>
            <person name="Zhang Y."/>
            <person name="Zhao Y."/>
            <person name="Liu Y."/>
            <person name="Song Y."/>
            <person name="Tong Y."/>
            <person name="Lu Y."/>
            <person name="Yang J."/>
            <person name="Xu C."/>
            <person name="Jia M."/>
            <person name="Peters R.J."/>
            <person name="Huang L."/>
            <person name="Gao W."/>
        </authorList>
    </citation>
    <scope>NUCLEOTIDE SEQUENCE [LARGE SCALE GENOMIC DNA]</scope>
    <source>
        <strain evidence="4">cv. XIE 37</strain>
        <tissue evidence="3">Leaf</tissue>
    </source>
</reference>
<dbReference type="GO" id="GO:0006352">
    <property type="term" value="P:DNA-templated transcription initiation"/>
    <property type="evidence" value="ECO:0007669"/>
    <property type="project" value="InterPro"/>
</dbReference>
<evidence type="ECO:0000313" key="3">
    <source>
        <dbReference type="EMBL" id="KAF5728518.1"/>
    </source>
</evidence>
<dbReference type="Proteomes" id="UP000593562">
    <property type="component" value="Unassembled WGS sequence"/>
</dbReference>
<gene>
    <name evidence="3" type="ORF">HS088_TW21G00666</name>
</gene>
<name>A0A7J7C330_TRIWF</name>
<sequence length="119" mass="13082">MAKGKKDSIKKQEPLQLRKQDIPKNAKCLTDCEAAQILQTIQDHMVVLSKDPTFKIHESFGSGLQYAKAGAPYTNPQSVRRVLETLIPYGVSDGEISVIANVCPETVEEVFALVPSLKV</sequence>
<keyword evidence="2" id="KW-0539">Nucleus</keyword>
<dbReference type="InterPro" id="IPR010997">
    <property type="entry name" value="HRDC-like_sf"/>
</dbReference>
<evidence type="ECO:0008006" key="5">
    <source>
        <dbReference type="Google" id="ProtNLM"/>
    </source>
</evidence>
<evidence type="ECO:0000256" key="1">
    <source>
        <dbReference type="ARBA" id="ARBA00004123"/>
    </source>
</evidence>
<protein>
    <recommendedName>
        <fullName evidence="5">RNA polymerase Rpb4/RPC9 core domain-containing protein</fullName>
    </recommendedName>
</protein>
<dbReference type="GO" id="GO:0000166">
    <property type="term" value="F:nucleotide binding"/>
    <property type="evidence" value="ECO:0007669"/>
    <property type="project" value="InterPro"/>
</dbReference>
<evidence type="ECO:0000313" key="4">
    <source>
        <dbReference type="Proteomes" id="UP000593562"/>
    </source>
</evidence>
<dbReference type="PANTHER" id="PTHR21297">
    <property type="entry name" value="DNA-DIRECTED RNA POLYMERASE II"/>
    <property type="match status" value="1"/>
</dbReference>
<dbReference type="Gene3D" id="1.20.1250.40">
    <property type="match status" value="1"/>
</dbReference>
<accession>A0A7J7C330</accession>
<dbReference type="SUPFAM" id="SSF47819">
    <property type="entry name" value="HRDC-like"/>
    <property type="match status" value="1"/>
</dbReference>
<dbReference type="EMBL" id="JAAARO010000021">
    <property type="protein sequence ID" value="KAF5728518.1"/>
    <property type="molecule type" value="Genomic_DNA"/>
</dbReference>
<evidence type="ECO:0000256" key="2">
    <source>
        <dbReference type="ARBA" id="ARBA00023242"/>
    </source>
</evidence>
<proteinExistence type="predicted"/>
<organism evidence="3 4">
    <name type="scientific">Tripterygium wilfordii</name>
    <name type="common">Thunder God vine</name>
    <dbReference type="NCBI Taxonomy" id="458696"/>
    <lineage>
        <taxon>Eukaryota</taxon>
        <taxon>Viridiplantae</taxon>
        <taxon>Streptophyta</taxon>
        <taxon>Embryophyta</taxon>
        <taxon>Tracheophyta</taxon>
        <taxon>Spermatophyta</taxon>
        <taxon>Magnoliopsida</taxon>
        <taxon>eudicotyledons</taxon>
        <taxon>Gunneridae</taxon>
        <taxon>Pentapetalae</taxon>
        <taxon>rosids</taxon>
        <taxon>fabids</taxon>
        <taxon>Celastrales</taxon>
        <taxon>Celastraceae</taxon>
        <taxon>Tripterygium</taxon>
    </lineage>
</organism>
<dbReference type="Pfam" id="PF03874">
    <property type="entry name" value="RNA_pol_Rpb4"/>
    <property type="match status" value="1"/>
</dbReference>
<keyword evidence="4" id="KW-1185">Reference proteome</keyword>
<dbReference type="GO" id="GO:0005634">
    <property type="term" value="C:nucleus"/>
    <property type="evidence" value="ECO:0007669"/>
    <property type="project" value="UniProtKB-SubCell"/>
</dbReference>
<comment type="caution">
    <text evidence="3">The sequence shown here is derived from an EMBL/GenBank/DDBJ whole genome shotgun (WGS) entry which is preliminary data.</text>
</comment>